<proteinExistence type="predicted"/>
<dbReference type="PANTHER" id="PTHR38479:SF2">
    <property type="entry name" value="WINGED HELIX DNA-BINDING DOMAIN-CONTAINING PROTEIN"/>
    <property type="match status" value="1"/>
</dbReference>
<comment type="caution">
    <text evidence="1">The sequence shown here is derived from an EMBL/GenBank/DDBJ whole genome shotgun (WGS) entry which is preliminary data.</text>
</comment>
<protein>
    <recommendedName>
        <fullName evidence="3">Winged helix DNA-binding domain-containing protein</fullName>
    </recommendedName>
</protein>
<dbReference type="OrthoDB" id="9148135at2"/>
<gene>
    <name evidence="1" type="ORF">CGZ91_13330</name>
</gene>
<dbReference type="Pfam" id="PF06224">
    <property type="entry name" value="AlkZ-like"/>
    <property type="match status" value="1"/>
</dbReference>
<dbReference type="PANTHER" id="PTHR38479">
    <property type="entry name" value="LMO0824 PROTEIN"/>
    <property type="match status" value="1"/>
</dbReference>
<evidence type="ECO:0008006" key="3">
    <source>
        <dbReference type="Google" id="ProtNLM"/>
    </source>
</evidence>
<keyword evidence="2" id="KW-1185">Reference proteome</keyword>
<sequence length="368" mass="39643">MGDDAVMVNRTLVRHRIVAQGLTGPAPGVSTPDPSAVVRQLVAMQGQDLPGVVASIALRSTGAVADVLAAFERGEIVRGYPMRGTVFAVAAEDLAWLTELCAGGALRAAAARRPDLGLTDEHLATAEELVLEHAGDGISRAALQEQFAAAQVPTEKGCFYHLVAHLVGTGVAVYGPTDGKDQEVRTAAWLPAGGLEHRFNGDRDAAIQELIVRYFHGHGPATLRDLAWWSKLGLTELRRNLTVVQDQLEGGELAGEAELWWRPGLLDEVAAAGRSVDRERLLPGFDELVLGTQDRGVVTPEAYLPRLAPGNNGVFGKSVTAGGAMIGLWKRAGRPRKRMLELEEFATISPTRRVKLQRLFEDFPFVDE</sequence>
<evidence type="ECO:0000313" key="2">
    <source>
        <dbReference type="Proteomes" id="UP000216300"/>
    </source>
</evidence>
<reference evidence="1 2" key="1">
    <citation type="submission" date="2017-07" db="EMBL/GenBank/DDBJ databases">
        <title>Draft whole genome sequences of clinical Proprionibacteriaceae strains.</title>
        <authorList>
            <person name="Bernier A.-M."/>
            <person name="Bernard K."/>
            <person name="Domingo M.-C."/>
        </authorList>
    </citation>
    <scope>NUCLEOTIDE SEQUENCE [LARGE SCALE GENOMIC DNA]</scope>
    <source>
        <strain evidence="1 2">NML 150081</strain>
    </source>
</reference>
<evidence type="ECO:0000313" key="1">
    <source>
        <dbReference type="EMBL" id="OYN88586.1"/>
    </source>
</evidence>
<name>A0A255EAP5_9ACTN</name>
<dbReference type="AlphaFoldDB" id="A0A255EAP5"/>
<organism evidence="1 2">
    <name type="scientific">Parenemella sanctibonifatiensis</name>
    <dbReference type="NCBI Taxonomy" id="2016505"/>
    <lineage>
        <taxon>Bacteria</taxon>
        <taxon>Bacillati</taxon>
        <taxon>Actinomycetota</taxon>
        <taxon>Actinomycetes</taxon>
        <taxon>Propionibacteriales</taxon>
        <taxon>Propionibacteriaceae</taxon>
        <taxon>Parenemella</taxon>
    </lineage>
</organism>
<accession>A0A255EAP5</accession>
<dbReference type="InterPro" id="IPR009351">
    <property type="entry name" value="AlkZ-like"/>
</dbReference>
<dbReference type="EMBL" id="NMVJ01000011">
    <property type="protein sequence ID" value="OYN88586.1"/>
    <property type="molecule type" value="Genomic_DNA"/>
</dbReference>
<dbReference type="Proteomes" id="UP000216300">
    <property type="component" value="Unassembled WGS sequence"/>
</dbReference>